<feature type="compositionally biased region" description="Polar residues" evidence="1">
    <location>
        <begin position="505"/>
        <end position="514"/>
    </location>
</feature>
<comment type="caution">
    <text evidence="3">The sequence shown here is derived from an EMBL/GenBank/DDBJ whole genome shotgun (WGS) entry which is preliminary data.</text>
</comment>
<proteinExistence type="predicted"/>
<dbReference type="OrthoDB" id="660555at2759"/>
<dbReference type="GO" id="GO:0005737">
    <property type="term" value="C:cytoplasm"/>
    <property type="evidence" value="ECO:0007669"/>
    <property type="project" value="TreeGrafter"/>
</dbReference>
<dbReference type="InterPro" id="IPR051092">
    <property type="entry name" value="FYVE_RhoGEF_PH"/>
</dbReference>
<reference evidence="3 4" key="1">
    <citation type="submission" date="2016-07" db="EMBL/GenBank/DDBJ databases">
        <title>Pervasive Adenine N6-methylation of Active Genes in Fungi.</title>
        <authorList>
            <consortium name="DOE Joint Genome Institute"/>
            <person name="Mondo S.J."/>
            <person name="Dannebaum R.O."/>
            <person name="Kuo R.C."/>
            <person name="Labutti K."/>
            <person name="Haridas S."/>
            <person name="Kuo A."/>
            <person name="Salamov A."/>
            <person name="Ahrendt S.R."/>
            <person name="Lipzen A."/>
            <person name="Sullivan W."/>
            <person name="Andreopoulos W.B."/>
            <person name="Clum A."/>
            <person name="Lindquist E."/>
            <person name="Daum C."/>
            <person name="Ramamoorthy G.K."/>
            <person name="Gryganskyi A."/>
            <person name="Culley D."/>
            <person name="Magnuson J.K."/>
            <person name="James T.Y."/>
            <person name="O'Malley M.A."/>
            <person name="Stajich J.E."/>
            <person name="Spatafora J.W."/>
            <person name="Visel A."/>
            <person name="Grigoriev I.V."/>
        </authorList>
    </citation>
    <scope>NUCLEOTIDE SEQUENCE [LARGE SCALE GENOMIC DNA]</scope>
    <source>
        <strain evidence="3 4">CBS 931.73</strain>
    </source>
</reference>
<dbReference type="InterPro" id="IPR035899">
    <property type="entry name" value="DBL_dom_sf"/>
</dbReference>
<protein>
    <submittedName>
        <fullName evidence="3">Dbl homology domain-containing protein</fullName>
    </submittedName>
</protein>
<dbReference type="Gene3D" id="2.30.29.30">
    <property type="entry name" value="Pleckstrin-homology domain (PH domain)/Phosphotyrosine-binding domain (PTB)"/>
    <property type="match status" value="1"/>
</dbReference>
<dbReference type="GO" id="GO:0005085">
    <property type="term" value="F:guanyl-nucleotide exchange factor activity"/>
    <property type="evidence" value="ECO:0007669"/>
    <property type="project" value="InterPro"/>
</dbReference>
<feature type="region of interest" description="Disordered" evidence="1">
    <location>
        <begin position="579"/>
        <end position="617"/>
    </location>
</feature>
<organism evidence="3 4">
    <name type="scientific">Basidiobolus meristosporus CBS 931.73</name>
    <dbReference type="NCBI Taxonomy" id="1314790"/>
    <lineage>
        <taxon>Eukaryota</taxon>
        <taxon>Fungi</taxon>
        <taxon>Fungi incertae sedis</taxon>
        <taxon>Zoopagomycota</taxon>
        <taxon>Entomophthoromycotina</taxon>
        <taxon>Basidiobolomycetes</taxon>
        <taxon>Basidiobolales</taxon>
        <taxon>Basidiobolaceae</taxon>
        <taxon>Basidiobolus</taxon>
    </lineage>
</organism>
<dbReference type="Proteomes" id="UP000193498">
    <property type="component" value="Unassembled WGS sequence"/>
</dbReference>
<evidence type="ECO:0000313" key="3">
    <source>
        <dbReference type="EMBL" id="ORX98098.1"/>
    </source>
</evidence>
<feature type="compositionally biased region" description="Basic residues" evidence="1">
    <location>
        <begin position="579"/>
        <end position="593"/>
    </location>
</feature>
<dbReference type="InterPro" id="IPR011993">
    <property type="entry name" value="PH-like_dom_sf"/>
</dbReference>
<accession>A0A1Y1YJH0</accession>
<feature type="domain" description="DH" evidence="2">
    <location>
        <begin position="204"/>
        <end position="389"/>
    </location>
</feature>
<feature type="region of interest" description="Disordered" evidence="1">
    <location>
        <begin position="133"/>
        <end position="152"/>
    </location>
</feature>
<evidence type="ECO:0000313" key="4">
    <source>
        <dbReference type="Proteomes" id="UP000193498"/>
    </source>
</evidence>
<dbReference type="PANTHER" id="PTHR12673:SF159">
    <property type="entry name" value="LD03170P"/>
    <property type="match status" value="1"/>
</dbReference>
<dbReference type="InParanoid" id="A0A1Y1YJH0"/>
<evidence type="ECO:0000256" key="1">
    <source>
        <dbReference type="SAM" id="MobiDB-lite"/>
    </source>
</evidence>
<feature type="region of interest" description="Disordered" evidence="1">
    <location>
        <begin position="498"/>
        <end position="550"/>
    </location>
</feature>
<dbReference type="CDD" id="cd00160">
    <property type="entry name" value="RhoGEF"/>
    <property type="match status" value="1"/>
</dbReference>
<dbReference type="STRING" id="1314790.A0A1Y1YJH0"/>
<dbReference type="InterPro" id="IPR001331">
    <property type="entry name" value="GDS_CDC24_CS"/>
</dbReference>
<dbReference type="EMBL" id="MCFE01000120">
    <property type="protein sequence ID" value="ORX98098.1"/>
    <property type="molecule type" value="Genomic_DNA"/>
</dbReference>
<feature type="compositionally biased region" description="Basic and acidic residues" evidence="1">
    <location>
        <begin position="601"/>
        <end position="611"/>
    </location>
</feature>
<feature type="compositionally biased region" description="Basic and acidic residues" evidence="1">
    <location>
        <begin position="142"/>
        <end position="152"/>
    </location>
</feature>
<dbReference type="Pfam" id="PF00621">
    <property type="entry name" value="RhoGEF"/>
    <property type="match status" value="1"/>
</dbReference>
<sequence>MRSDSSSKISLKSRANQLDDSNESCLYISSKSSIYSNASDSDAMNTTEVEKLFLDLFQSELSLFTDNSELQFGQLLHNTPGQIDYFDSDILTRSNEIQETAAENHETRSKSSFNSRYSLKGLQLFKTIKKVAPSLPRSDSNNPKRSDCESRDDTLEYQQNAGDDFVDETRETSDKKMDPDLIHDYECITSRQLNQAFRPGCNEARYYVAEEIFTTEISYLENLEIILNTFMIPIQNMAKTPDPIIGPHDTKIIFQGIESLHQLSQELCYELKTEIENWNQHSLIGGLFLKRQRSWDIYPRFVDNYSFAREAIQRAEGTASYNTFMKSVKKDTKRQTLKDFLIIPIQRVTRYTLLLKDLQKQTPEDHPDFGEVTEALTFMKELAVRVNEVKQMEEERTQLFTIFNSIRNCPPTVINSKRRFALETDLVETRTNRKLHIVLFSDYLMLATPNKGRQVKTGEKWAFLRLIDLRHIILFNVPDTKDAANLTVIFVSNPIPSTDAEGAEQSGQSLPVNMTESQQTSPPPSPKSATRTNFPEPRKRASSKKSMPPNQYVFQHYDRKSKVEFLIALENELSNIRKKLGGKPHQFNPKRRLPNQMHSHRWPEHKPDNRPENPFVPEYRSDVRGLVWCVSDEG</sequence>
<evidence type="ECO:0000259" key="2">
    <source>
        <dbReference type="PROSITE" id="PS50010"/>
    </source>
</evidence>
<dbReference type="PROSITE" id="PS50010">
    <property type="entry name" value="DH_2"/>
    <property type="match status" value="1"/>
</dbReference>
<dbReference type="AlphaFoldDB" id="A0A1Y1YJH0"/>
<gene>
    <name evidence="3" type="ORF">K493DRAFT_406703</name>
</gene>
<dbReference type="PROSITE" id="PS00741">
    <property type="entry name" value="DH_1"/>
    <property type="match status" value="1"/>
</dbReference>
<dbReference type="PANTHER" id="PTHR12673">
    <property type="entry name" value="FACIOGENITAL DYSPLASIA PROTEIN"/>
    <property type="match status" value="1"/>
</dbReference>
<dbReference type="SMART" id="SM00325">
    <property type="entry name" value="RhoGEF"/>
    <property type="match status" value="1"/>
</dbReference>
<name>A0A1Y1YJH0_9FUNG</name>
<dbReference type="GO" id="GO:0035556">
    <property type="term" value="P:intracellular signal transduction"/>
    <property type="evidence" value="ECO:0007669"/>
    <property type="project" value="InterPro"/>
</dbReference>
<keyword evidence="4" id="KW-1185">Reference proteome</keyword>
<dbReference type="Gene3D" id="1.20.900.10">
    <property type="entry name" value="Dbl homology (DH) domain"/>
    <property type="match status" value="1"/>
</dbReference>
<dbReference type="InterPro" id="IPR000219">
    <property type="entry name" value="DH_dom"/>
</dbReference>
<dbReference type="SUPFAM" id="SSF48065">
    <property type="entry name" value="DBL homology domain (DH-domain)"/>
    <property type="match status" value="1"/>
</dbReference>